<evidence type="ECO:0000313" key="3">
    <source>
        <dbReference type="Proteomes" id="UP001519460"/>
    </source>
</evidence>
<sequence>MIALIADDMENSEIMGVNSCFHLNASDNRAIMLSFWALYVEHCPSHLIVDLYTHNGCAGDKIHRISGQFPKPQVFKTSVLSIHFVNGISNANCEGFEILFSFHKAGEVPVQFPDGKWNCAVEYVGEFEGHLSSDRELDCAPTPKDVFKDLVMFNGTNVSDCFLHSKRLNIWAHEGHIVLDKSFSSGDLAAGRLSCTLQINVVKDKVVQFDVIAQDCSGSLIWRLEDTRNRRKQLLGPKLRRTKYGFFFETCDISLATTSVSSGHQVQLFLHLSQVNSSASPSFHFHFKAVPPRPELEVVYHPSLRAGYVQTPGWDGVTPYPSRMDSCVTVIVPEDHSVMVSMVAVYTEWWTDFYNVHFEPEPTCDAQMAFTRPASGKVGFPFLLLTTPRMYVSFYSNDRNEMTGFKLLFSFHNFSSTPEQLPSSQWNCAVPYYSDFQQHFQCSLAVNCVGGEDEWFCPESFDACGIKHLSHLTSCYKLVNDKEGCQNDSQLLIINSVDEWSILKPFFGLHPLQIISGDDDRQICYHTGLSAAYALPE</sequence>
<dbReference type="Proteomes" id="UP001519460">
    <property type="component" value="Unassembled WGS sequence"/>
</dbReference>
<keyword evidence="3" id="KW-1185">Reference proteome</keyword>
<evidence type="ECO:0008006" key="4">
    <source>
        <dbReference type="Google" id="ProtNLM"/>
    </source>
</evidence>
<gene>
    <name evidence="2" type="ORF">BaRGS_00026922</name>
</gene>
<dbReference type="InterPro" id="IPR035914">
    <property type="entry name" value="Sperma_CUB_dom_sf"/>
</dbReference>
<dbReference type="AlphaFoldDB" id="A0ABD0K3K8"/>
<dbReference type="Gene3D" id="2.60.120.290">
    <property type="entry name" value="Spermadhesin, CUB domain"/>
    <property type="match status" value="1"/>
</dbReference>
<dbReference type="SUPFAM" id="SSF49854">
    <property type="entry name" value="Spermadhesin, CUB domain"/>
    <property type="match status" value="1"/>
</dbReference>
<feature type="non-terminal residue" evidence="2">
    <location>
        <position position="537"/>
    </location>
</feature>
<evidence type="ECO:0000313" key="2">
    <source>
        <dbReference type="EMBL" id="KAK7481896.1"/>
    </source>
</evidence>
<accession>A0ABD0K3K8</accession>
<reference evidence="2 3" key="1">
    <citation type="journal article" date="2023" name="Sci. Data">
        <title>Genome assembly of the Korean intertidal mud-creeper Batillaria attramentaria.</title>
        <authorList>
            <person name="Patra A.K."/>
            <person name="Ho P.T."/>
            <person name="Jun S."/>
            <person name="Lee S.J."/>
            <person name="Kim Y."/>
            <person name="Won Y.J."/>
        </authorList>
    </citation>
    <scope>NUCLEOTIDE SEQUENCE [LARGE SCALE GENOMIC DNA]</scope>
    <source>
        <strain evidence="2">Wonlab-2016</strain>
    </source>
</reference>
<protein>
    <recommendedName>
        <fullName evidence="4">CUB domain-containing protein</fullName>
    </recommendedName>
</protein>
<dbReference type="EMBL" id="JACVVK020000255">
    <property type="protein sequence ID" value="KAK7481896.1"/>
    <property type="molecule type" value="Genomic_DNA"/>
</dbReference>
<proteinExistence type="predicted"/>
<keyword evidence="1" id="KW-0677">Repeat</keyword>
<comment type="caution">
    <text evidence="2">The sequence shown here is derived from an EMBL/GenBank/DDBJ whole genome shotgun (WGS) entry which is preliminary data.</text>
</comment>
<dbReference type="PANTHER" id="PTHR24251">
    <property type="entry name" value="OVOCHYMASE-RELATED"/>
    <property type="match status" value="1"/>
</dbReference>
<name>A0ABD0K3K8_9CAEN</name>
<evidence type="ECO:0000256" key="1">
    <source>
        <dbReference type="ARBA" id="ARBA00022737"/>
    </source>
</evidence>
<organism evidence="2 3">
    <name type="scientific">Batillaria attramentaria</name>
    <dbReference type="NCBI Taxonomy" id="370345"/>
    <lineage>
        <taxon>Eukaryota</taxon>
        <taxon>Metazoa</taxon>
        <taxon>Spiralia</taxon>
        <taxon>Lophotrochozoa</taxon>
        <taxon>Mollusca</taxon>
        <taxon>Gastropoda</taxon>
        <taxon>Caenogastropoda</taxon>
        <taxon>Sorbeoconcha</taxon>
        <taxon>Cerithioidea</taxon>
        <taxon>Batillariidae</taxon>
        <taxon>Batillaria</taxon>
    </lineage>
</organism>